<evidence type="ECO:0000313" key="2">
    <source>
        <dbReference type="Proteomes" id="UP000887565"/>
    </source>
</evidence>
<dbReference type="WBParaSite" id="nRc.2.0.1.t42759-RA">
    <property type="protein sequence ID" value="nRc.2.0.1.t42759-RA"/>
    <property type="gene ID" value="nRc.2.0.1.g42759"/>
</dbReference>
<sequence>FPKISIESFDKFNFEDSQWPVIIAQGEISPSNATLRSNVFDGRTSINFCPGSNNGNRDPTFSIVDSFSFDGACSLTPPIILFPNTACFANDVNSVSQNYNLNCNGKDLSHALESSMCVEENSLISRYSTTKNLLYKDCQITMSHPQDRFLSSGHVRNRLPDSNPIKKEGLENNVESDLLSSNYDLNYLCDFITTDELFSGVNIDDLPKEISDCFDDIYHNLDFEQANQATSIVDNTFNKLRTPVTNNQYLSNFVPIDHEYCKFNIDDHIDRRITQPHNSQTADASEIVVFEQSSAISTTPFQVDMMAIEQRDDDIGRRLKYNESSRISRLAKKCKLEARRSEIVALEDRNASLRSEITAMENLRDELKRQFSILVNGH</sequence>
<feature type="coiled-coil region" evidence="1">
    <location>
        <begin position="336"/>
        <end position="370"/>
    </location>
</feature>
<keyword evidence="1" id="KW-0175">Coiled coil</keyword>
<dbReference type="Proteomes" id="UP000887565">
    <property type="component" value="Unplaced"/>
</dbReference>
<keyword evidence="2" id="KW-1185">Reference proteome</keyword>
<name>A0A915KX61_ROMCU</name>
<evidence type="ECO:0000313" key="3">
    <source>
        <dbReference type="WBParaSite" id="nRc.2.0.1.t42759-RA"/>
    </source>
</evidence>
<reference evidence="3" key="1">
    <citation type="submission" date="2022-11" db="UniProtKB">
        <authorList>
            <consortium name="WormBaseParasite"/>
        </authorList>
    </citation>
    <scope>IDENTIFICATION</scope>
</reference>
<proteinExistence type="predicted"/>
<organism evidence="2 3">
    <name type="scientific">Romanomermis culicivorax</name>
    <name type="common">Nematode worm</name>
    <dbReference type="NCBI Taxonomy" id="13658"/>
    <lineage>
        <taxon>Eukaryota</taxon>
        <taxon>Metazoa</taxon>
        <taxon>Ecdysozoa</taxon>
        <taxon>Nematoda</taxon>
        <taxon>Enoplea</taxon>
        <taxon>Dorylaimia</taxon>
        <taxon>Mermithida</taxon>
        <taxon>Mermithoidea</taxon>
        <taxon>Mermithidae</taxon>
        <taxon>Romanomermis</taxon>
    </lineage>
</organism>
<accession>A0A915KX61</accession>
<evidence type="ECO:0000256" key="1">
    <source>
        <dbReference type="SAM" id="Coils"/>
    </source>
</evidence>
<dbReference type="CDD" id="cd14686">
    <property type="entry name" value="bZIP"/>
    <property type="match status" value="1"/>
</dbReference>
<protein>
    <submittedName>
        <fullName evidence="3">BZIP domain-containing protein</fullName>
    </submittedName>
</protein>
<dbReference type="AlphaFoldDB" id="A0A915KX61"/>